<dbReference type="PROSITE" id="PS50404">
    <property type="entry name" value="GST_NTER"/>
    <property type="match status" value="1"/>
</dbReference>
<dbReference type="RefSeq" id="WP_378390473.1">
    <property type="nucleotide sequence ID" value="NZ_JBHLWM010000008.1"/>
</dbReference>
<dbReference type="PANTHER" id="PTHR44051:SF19">
    <property type="entry name" value="DISULFIDE-BOND OXIDOREDUCTASE YFCG"/>
    <property type="match status" value="1"/>
</dbReference>
<feature type="domain" description="GST C-terminal" evidence="3">
    <location>
        <begin position="90"/>
        <end position="212"/>
    </location>
</feature>
<keyword evidence="5" id="KW-1185">Reference proteome</keyword>
<dbReference type="Pfam" id="PF02798">
    <property type="entry name" value="GST_N"/>
    <property type="match status" value="1"/>
</dbReference>
<evidence type="ECO:0000313" key="4">
    <source>
        <dbReference type="EMBL" id="MFC0242469.1"/>
    </source>
</evidence>
<dbReference type="Gene3D" id="1.20.1050.10">
    <property type="match status" value="1"/>
</dbReference>
<evidence type="ECO:0000256" key="1">
    <source>
        <dbReference type="RuleBase" id="RU003494"/>
    </source>
</evidence>
<dbReference type="SUPFAM" id="SSF47616">
    <property type="entry name" value="GST C-terminal domain-like"/>
    <property type="match status" value="1"/>
</dbReference>
<dbReference type="Proteomes" id="UP001589775">
    <property type="component" value="Unassembled WGS sequence"/>
</dbReference>
<dbReference type="PROSITE" id="PS50405">
    <property type="entry name" value="GST_CTER"/>
    <property type="match status" value="1"/>
</dbReference>
<dbReference type="InterPro" id="IPR036282">
    <property type="entry name" value="Glutathione-S-Trfase_C_sf"/>
</dbReference>
<dbReference type="SFLD" id="SFLDS00019">
    <property type="entry name" value="Glutathione_Transferase_(cytos"/>
    <property type="match status" value="1"/>
</dbReference>
<dbReference type="InterPro" id="IPR040079">
    <property type="entry name" value="Glutathione_S-Trfase"/>
</dbReference>
<accession>A0ABV6EW71</accession>
<organism evidence="4 5">
    <name type="scientific">Rhodopseudomonas telluris</name>
    <dbReference type="NCBI Taxonomy" id="644215"/>
    <lineage>
        <taxon>Bacteria</taxon>
        <taxon>Pseudomonadati</taxon>
        <taxon>Pseudomonadota</taxon>
        <taxon>Alphaproteobacteria</taxon>
        <taxon>Hyphomicrobiales</taxon>
        <taxon>Nitrobacteraceae</taxon>
        <taxon>Rhodopseudomonas</taxon>
    </lineage>
</organism>
<dbReference type="SFLD" id="SFLDG01151">
    <property type="entry name" value="Main.2:_Nu-like"/>
    <property type="match status" value="1"/>
</dbReference>
<dbReference type="SFLD" id="SFLDG00358">
    <property type="entry name" value="Main_(cytGST)"/>
    <property type="match status" value="1"/>
</dbReference>
<comment type="similarity">
    <text evidence="1">Belongs to the GST superfamily.</text>
</comment>
<protein>
    <submittedName>
        <fullName evidence="4">Glutathione S-transferase N-terminal domain-containing protein</fullName>
    </submittedName>
</protein>
<dbReference type="Pfam" id="PF00043">
    <property type="entry name" value="GST_C"/>
    <property type="match status" value="1"/>
</dbReference>
<dbReference type="CDD" id="cd10291">
    <property type="entry name" value="GST_C_YfcG_like"/>
    <property type="match status" value="1"/>
</dbReference>
<dbReference type="InterPro" id="IPR004045">
    <property type="entry name" value="Glutathione_S-Trfase_N"/>
</dbReference>
<sequence>MIELFYAPTPNGWKISIMLEECGLPYKVVPMQLGRGDQHKPEFLKLNPNGRMPAIVDHAPADGGGPLGIFESGAILIYLAEKTGKFMPAATRPRFEVMQWVMWQMAGLGPMLGQNGHFLLYAPEKIPYAIDRYTREAKRLYGVLDAQLAGRDAIAGDYSIADMACFPWIMTHKAQGISLDEFPNVKRWYALLRERPKLQAGLALGKEDRKPMDEQARKLLFGVDKPAHAEAGAAADAQGVQQQ</sequence>
<dbReference type="CDD" id="cd03048">
    <property type="entry name" value="GST_N_Ure2p_like"/>
    <property type="match status" value="1"/>
</dbReference>
<proteinExistence type="inferred from homology"/>
<dbReference type="EMBL" id="JBHLWM010000008">
    <property type="protein sequence ID" value="MFC0242469.1"/>
    <property type="molecule type" value="Genomic_DNA"/>
</dbReference>
<reference evidence="4 5" key="1">
    <citation type="submission" date="2024-09" db="EMBL/GenBank/DDBJ databases">
        <authorList>
            <person name="Sun Q."/>
            <person name="Mori K."/>
        </authorList>
    </citation>
    <scope>NUCLEOTIDE SEQUENCE [LARGE SCALE GENOMIC DNA]</scope>
    <source>
        <strain evidence="4 5">KCTC 23279</strain>
    </source>
</reference>
<dbReference type="SUPFAM" id="SSF52833">
    <property type="entry name" value="Thioredoxin-like"/>
    <property type="match status" value="1"/>
</dbReference>
<comment type="caution">
    <text evidence="4">The sequence shown here is derived from an EMBL/GenBank/DDBJ whole genome shotgun (WGS) entry which is preliminary data.</text>
</comment>
<evidence type="ECO:0000259" key="2">
    <source>
        <dbReference type="PROSITE" id="PS50404"/>
    </source>
</evidence>
<feature type="domain" description="GST N-terminal" evidence="2">
    <location>
        <begin position="1"/>
        <end position="87"/>
    </location>
</feature>
<evidence type="ECO:0000313" key="5">
    <source>
        <dbReference type="Proteomes" id="UP001589775"/>
    </source>
</evidence>
<dbReference type="InterPro" id="IPR004046">
    <property type="entry name" value="GST_C"/>
</dbReference>
<dbReference type="InterPro" id="IPR010987">
    <property type="entry name" value="Glutathione-S-Trfase_C-like"/>
</dbReference>
<evidence type="ECO:0000259" key="3">
    <source>
        <dbReference type="PROSITE" id="PS50405"/>
    </source>
</evidence>
<dbReference type="InterPro" id="IPR036249">
    <property type="entry name" value="Thioredoxin-like_sf"/>
</dbReference>
<gene>
    <name evidence="4" type="ORF">ACFFJ6_18400</name>
</gene>
<name>A0ABV6EW71_9BRAD</name>
<dbReference type="Gene3D" id="3.40.30.10">
    <property type="entry name" value="Glutaredoxin"/>
    <property type="match status" value="1"/>
</dbReference>
<dbReference type="PANTHER" id="PTHR44051">
    <property type="entry name" value="GLUTATHIONE S-TRANSFERASE-RELATED"/>
    <property type="match status" value="1"/>
</dbReference>